<feature type="active site" description="Nucleophile" evidence="4 5">
    <location>
        <position position="57"/>
    </location>
</feature>
<dbReference type="GO" id="GO:0160147">
    <property type="term" value="F:tRNA pseudouridine(38-40) synthase activity"/>
    <property type="evidence" value="ECO:0007669"/>
    <property type="project" value="UniProtKB-EC"/>
</dbReference>
<evidence type="ECO:0000256" key="4">
    <source>
        <dbReference type="HAMAP-Rule" id="MF_00171"/>
    </source>
</evidence>
<evidence type="ECO:0000256" key="5">
    <source>
        <dbReference type="PIRSR" id="PIRSR001430-1"/>
    </source>
</evidence>
<dbReference type="InterPro" id="IPR020094">
    <property type="entry name" value="TruA/RsuA/RluB/E/F_N"/>
</dbReference>
<comment type="similarity">
    <text evidence="1 4 7">Belongs to the tRNA pseudouridine synthase TruA family.</text>
</comment>
<dbReference type="Gene3D" id="3.30.70.660">
    <property type="entry name" value="Pseudouridine synthase I, catalytic domain, C-terminal subdomain"/>
    <property type="match status" value="1"/>
</dbReference>
<reference evidence="10" key="1">
    <citation type="submission" date="2016-11" db="EMBL/GenBank/DDBJ databases">
        <authorList>
            <person name="Varghese N."/>
            <person name="Submissions S."/>
        </authorList>
    </citation>
    <scope>NUCLEOTIDE SEQUENCE [LARGE SCALE GENOMIC DNA]</scope>
    <source>
        <strain evidence="10">DSM 26134</strain>
    </source>
</reference>
<evidence type="ECO:0000256" key="1">
    <source>
        <dbReference type="ARBA" id="ARBA00009375"/>
    </source>
</evidence>
<evidence type="ECO:0000256" key="3">
    <source>
        <dbReference type="ARBA" id="ARBA00023235"/>
    </source>
</evidence>
<sequence>MQGQRYYYLIELQYLGFRYHGFQKQPNVKTVQLVLERTLNYVLGHKDHKVLPSGRTDAMVSANQAYIELFVKEELDEQVFLKDFNHNLPSDVRAMSIEQVDAKFNVILNPKIKEYLYLFSFGEKNHPFAAPYICHINDHLDIEQMKKGAQLFQGRHNFQNYVYKPSEMTVLEREVVQCELVNNDIYTASFFPKQSYMLRVCGPGFMRHQVRLMAGALINLGRGVHTMEELELSLTQKREEPFTFIAPASGLILNSIKF</sequence>
<protein>
    <recommendedName>
        <fullName evidence="4">tRNA pseudouridine synthase A</fullName>
        <ecNumber evidence="4">5.4.99.12</ecNumber>
    </recommendedName>
    <alternativeName>
        <fullName evidence="4">tRNA pseudouridine(38-40) synthase</fullName>
    </alternativeName>
    <alternativeName>
        <fullName evidence="4">tRNA pseudouridylate synthase I</fullName>
    </alternativeName>
    <alternativeName>
        <fullName evidence="4">tRNA-uridine isomerase I</fullName>
    </alternativeName>
</protein>
<proteinExistence type="inferred from homology"/>
<comment type="subunit">
    <text evidence="4">Homodimer.</text>
</comment>
<name>A0A1M6UY37_REIAG</name>
<evidence type="ECO:0000256" key="7">
    <source>
        <dbReference type="RuleBase" id="RU003792"/>
    </source>
</evidence>
<dbReference type="STRING" id="156994.SAMN04488028_10845"/>
<dbReference type="RefSeq" id="WP_073124575.1">
    <property type="nucleotide sequence ID" value="NZ_FRAA01000008.1"/>
</dbReference>
<dbReference type="PIRSF" id="PIRSF001430">
    <property type="entry name" value="tRNA_psdUrid_synth"/>
    <property type="match status" value="1"/>
</dbReference>
<dbReference type="GO" id="GO:0031119">
    <property type="term" value="P:tRNA pseudouridine synthesis"/>
    <property type="evidence" value="ECO:0007669"/>
    <property type="project" value="UniProtKB-UniRule"/>
</dbReference>
<dbReference type="AlphaFoldDB" id="A0A1M6UY37"/>
<dbReference type="EMBL" id="FRAA01000008">
    <property type="protein sequence ID" value="SHK74169.1"/>
    <property type="molecule type" value="Genomic_DNA"/>
</dbReference>
<keyword evidence="2 4" id="KW-0819">tRNA processing</keyword>
<accession>A0A1M6UY37</accession>
<dbReference type="GO" id="GO:0003723">
    <property type="term" value="F:RNA binding"/>
    <property type="evidence" value="ECO:0007669"/>
    <property type="project" value="InterPro"/>
</dbReference>
<dbReference type="InterPro" id="IPR020095">
    <property type="entry name" value="PsdUridine_synth_TruA_C"/>
</dbReference>
<evidence type="ECO:0000256" key="2">
    <source>
        <dbReference type="ARBA" id="ARBA00022694"/>
    </source>
</evidence>
<dbReference type="Gene3D" id="3.30.70.580">
    <property type="entry name" value="Pseudouridine synthase I, catalytic domain, N-terminal subdomain"/>
    <property type="match status" value="1"/>
</dbReference>
<dbReference type="SUPFAM" id="SSF55120">
    <property type="entry name" value="Pseudouridine synthase"/>
    <property type="match status" value="1"/>
</dbReference>
<dbReference type="EC" id="5.4.99.12" evidence="4"/>
<evidence type="ECO:0000259" key="8">
    <source>
        <dbReference type="Pfam" id="PF01416"/>
    </source>
</evidence>
<evidence type="ECO:0000256" key="6">
    <source>
        <dbReference type="PIRSR" id="PIRSR001430-2"/>
    </source>
</evidence>
<dbReference type="Pfam" id="PF01416">
    <property type="entry name" value="PseudoU_synth_1"/>
    <property type="match status" value="1"/>
</dbReference>
<dbReference type="InterPro" id="IPR020103">
    <property type="entry name" value="PsdUridine_synth_cat_dom_sf"/>
</dbReference>
<organism evidence="9 10">
    <name type="scientific">Reichenbachiella agariperforans</name>
    <dbReference type="NCBI Taxonomy" id="156994"/>
    <lineage>
        <taxon>Bacteria</taxon>
        <taxon>Pseudomonadati</taxon>
        <taxon>Bacteroidota</taxon>
        <taxon>Cytophagia</taxon>
        <taxon>Cytophagales</taxon>
        <taxon>Reichenbachiellaceae</taxon>
        <taxon>Reichenbachiella</taxon>
    </lineage>
</organism>
<keyword evidence="3 4" id="KW-0413">Isomerase</keyword>
<dbReference type="Proteomes" id="UP000184474">
    <property type="component" value="Unassembled WGS sequence"/>
</dbReference>
<dbReference type="InterPro" id="IPR020097">
    <property type="entry name" value="PsdUridine_synth_TruA_a/b_dom"/>
</dbReference>
<dbReference type="PANTHER" id="PTHR11142:SF0">
    <property type="entry name" value="TRNA PSEUDOURIDINE SYNTHASE-LIKE 1"/>
    <property type="match status" value="1"/>
</dbReference>
<comment type="function">
    <text evidence="4">Formation of pseudouridine at positions 38, 39 and 40 in the anticodon stem and loop of transfer RNAs.</text>
</comment>
<dbReference type="HAMAP" id="MF_00171">
    <property type="entry name" value="TruA"/>
    <property type="match status" value="1"/>
</dbReference>
<dbReference type="PANTHER" id="PTHR11142">
    <property type="entry name" value="PSEUDOURIDYLATE SYNTHASE"/>
    <property type="match status" value="1"/>
</dbReference>
<evidence type="ECO:0000313" key="10">
    <source>
        <dbReference type="Proteomes" id="UP000184474"/>
    </source>
</evidence>
<dbReference type="InterPro" id="IPR001406">
    <property type="entry name" value="PsdUridine_synth_TruA"/>
</dbReference>
<feature type="domain" description="Pseudouridine synthase I TruA alpha/beta" evidence="8">
    <location>
        <begin position="149"/>
        <end position="258"/>
    </location>
</feature>
<keyword evidence="10" id="KW-1185">Reference proteome</keyword>
<comment type="catalytic activity">
    <reaction evidence="4 7">
        <text>uridine(38/39/40) in tRNA = pseudouridine(38/39/40) in tRNA</text>
        <dbReference type="Rhea" id="RHEA:22376"/>
        <dbReference type="Rhea" id="RHEA-COMP:10085"/>
        <dbReference type="Rhea" id="RHEA-COMP:10087"/>
        <dbReference type="ChEBI" id="CHEBI:65314"/>
        <dbReference type="ChEBI" id="CHEBI:65315"/>
        <dbReference type="EC" id="5.4.99.12"/>
    </reaction>
</comment>
<comment type="caution">
    <text evidence="4">Lacks conserved residue(s) required for the propagation of feature annotation.</text>
</comment>
<evidence type="ECO:0000313" key="9">
    <source>
        <dbReference type="EMBL" id="SHK74169.1"/>
    </source>
</evidence>
<feature type="binding site" evidence="4 6">
    <location>
        <position position="115"/>
    </location>
    <ligand>
        <name>substrate</name>
    </ligand>
</feature>
<gene>
    <name evidence="4" type="primary">truA</name>
    <name evidence="9" type="ORF">SAMN04488028_10845</name>
</gene>